<evidence type="ECO:0000259" key="7">
    <source>
        <dbReference type="Pfam" id="PF09335"/>
    </source>
</evidence>
<evidence type="ECO:0000313" key="9">
    <source>
        <dbReference type="Proteomes" id="UP000281094"/>
    </source>
</evidence>
<feature type="transmembrane region" description="Helical" evidence="6">
    <location>
        <begin position="12"/>
        <end position="30"/>
    </location>
</feature>
<dbReference type="InterPro" id="IPR032816">
    <property type="entry name" value="VTT_dom"/>
</dbReference>
<keyword evidence="9" id="KW-1185">Reference proteome</keyword>
<comment type="subcellular location">
    <subcellularLocation>
        <location evidence="1">Cell membrane</location>
        <topology evidence="1">Multi-pass membrane protein</topology>
    </subcellularLocation>
</comment>
<feature type="transmembrane region" description="Helical" evidence="6">
    <location>
        <begin position="169"/>
        <end position="190"/>
    </location>
</feature>
<feature type="transmembrane region" description="Helical" evidence="6">
    <location>
        <begin position="50"/>
        <end position="76"/>
    </location>
</feature>
<sequence length="204" mass="23098">MFEWVTGLLERGGYFVIALLMFLENVFPPIPSEVIMPLAGFNAARGEHNIIAVIVAGSLGSLAGALLWYYIGLWIGTEGLKRFSKRHGRLLTLTPQEIDQADKWFERYGTWAVLFGRLIPTVRTFISVPAGISDMTLRRFLLFTAIGTVIWTAFLALAGWWLQDRYEQVSGWMGPVSNVVVGIIVLAYLYRVVTFRRKVPKEER</sequence>
<evidence type="ECO:0000256" key="6">
    <source>
        <dbReference type="SAM" id="Phobius"/>
    </source>
</evidence>
<feature type="domain" description="VTT" evidence="7">
    <location>
        <begin position="30"/>
        <end position="159"/>
    </location>
</feature>
<dbReference type="PANTHER" id="PTHR42709">
    <property type="entry name" value="ALKALINE PHOSPHATASE LIKE PROTEIN"/>
    <property type="match status" value="1"/>
</dbReference>
<evidence type="ECO:0000256" key="2">
    <source>
        <dbReference type="ARBA" id="ARBA00022475"/>
    </source>
</evidence>
<keyword evidence="4 6" id="KW-1133">Transmembrane helix</keyword>
<dbReference type="GO" id="GO:0005886">
    <property type="term" value="C:plasma membrane"/>
    <property type="evidence" value="ECO:0007669"/>
    <property type="project" value="UniProtKB-SubCell"/>
</dbReference>
<evidence type="ECO:0000313" key="8">
    <source>
        <dbReference type="EMBL" id="RLQ86920.1"/>
    </source>
</evidence>
<proteinExistence type="predicted"/>
<keyword evidence="5 6" id="KW-0472">Membrane</keyword>
<evidence type="ECO:0000256" key="1">
    <source>
        <dbReference type="ARBA" id="ARBA00004651"/>
    </source>
</evidence>
<comment type="caution">
    <text evidence="8">The sequence shown here is derived from an EMBL/GenBank/DDBJ whole genome shotgun (WGS) entry which is preliminary data.</text>
</comment>
<keyword evidence="3 6" id="KW-0812">Transmembrane</keyword>
<name>A0A3L7J8R5_9HYPH</name>
<evidence type="ECO:0000256" key="5">
    <source>
        <dbReference type="ARBA" id="ARBA00023136"/>
    </source>
</evidence>
<dbReference type="Pfam" id="PF09335">
    <property type="entry name" value="VTT_dom"/>
    <property type="match status" value="1"/>
</dbReference>
<dbReference type="EMBL" id="RCWN01000001">
    <property type="protein sequence ID" value="RLQ86920.1"/>
    <property type="molecule type" value="Genomic_DNA"/>
</dbReference>
<dbReference type="Proteomes" id="UP000281094">
    <property type="component" value="Unassembled WGS sequence"/>
</dbReference>
<accession>A0A3L7J8R5</accession>
<dbReference type="AlphaFoldDB" id="A0A3L7J8R5"/>
<evidence type="ECO:0000256" key="3">
    <source>
        <dbReference type="ARBA" id="ARBA00022692"/>
    </source>
</evidence>
<feature type="transmembrane region" description="Helical" evidence="6">
    <location>
        <begin position="140"/>
        <end position="163"/>
    </location>
</feature>
<dbReference type="InterPro" id="IPR051311">
    <property type="entry name" value="DedA_domain"/>
</dbReference>
<evidence type="ECO:0000256" key="4">
    <source>
        <dbReference type="ARBA" id="ARBA00022989"/>
    </source>
</evidence>
<gene>
    <name evidence="8" type="ORF">D8780_00580</name>
</gene>
<protein>
    <submittedName>
        <fullName evidence="8">DedA family protein</fullName>
    </submittedName>
</protein>
<reference evidence="8 9" key="1">
    <citation type="submission" date="2018-10" db="EMBL/GenBank/DDBJ databases">
        <title>Notoacmeibacter sp. M2BS9Y-3-1, whole genome shotgun sequence.</title>
        <authorList>
            <person name="Tuo L."/>
        </authorList>
    </citation>
    <scope>NUCLEOTIDE SEQUENCE [LARGE SCALE GENOMIC DNA]</scope>
    <source>
        <strain evidence="8 9">M2BS9Y-3-1</strain>
    </source>
</reference>
<dbReference type="RefSeq" id="WP_121643889.1">
    <property type="nucleotide sequence ID" value="NZ_RCWN01000001.1"/>
</dbReference>
<dbReference type="PANTHER" id="PTHR42709:SF6">
    <property type="entry name" value="UNDECAPRENYL PHOSPHATE TRANSPORTER A"/>
    <property type="match status" value="1"/>
</dbReference>
<keyword evidence="2" id="KW-1003">Cell membrane</keyword>
<organism evidence="8 9">
    <name type="scientific">Notoacmeibacter ruber</name>
    <dbReference type="NCBI Taxonomy" id="2670375"/>
    <lineage>
        <taxon>Bacteria</taxon>
        <taxon>Pseudomonadati</taxon>
        <taxon>Pseudomonadota</taxon>
        <taxon>Alphaproteobacteria</taxon>
        <taxon>Hyphomicrobiales</taxon>
        <taxon>Notoacmeibacteraceae</taxon>
        <taxon>Notoacmeibacter</taxon>
    </lineage>
</organism>